<dbReference type="Gene3D" id="1.10.287.130">
    <property type="match status" value="1"/>
</dbReference>
<dbReference type="SMART" id="SM00388">
    <property type="entry name" value="HisKA"/>
    <property type="match status" value="1"/>
</dbReference>
<dbReference type="Gene3D" id="6.10.340.10">
    <property type="match status" value="1"/>
</dbReference>
<dbReference type="PANTHER" id="PTHR45436:SF5">
    <property type="entry name" value="SENSOR HISTIDINE KINASE TRCS"/>
    <property type="match status" value="1"/>
</dbReference>
<evidence type="ECO:0000256" key="5">
    <source>
        <dbReference type="ARBA" id="ARBA00022679"/>
    </source>
</evidence>
<comment type="caution">
    <text evidence="14">The sequence shown here is derived from an EMBL/GenBank/DDBJ whole genome shotgun (WGS) entry which is preliminary data.</text>
</comment>
<dbReference type="PANTHER" id="PTHR45436">
    <property type="entry name" value="SENSOR HISTIDINE KINASE YKOH"/>
    <property type="match status" value="1"/>
</dbReference>
<protein>
    <recommendedName>
        <fullName evidence="3">histidine kinase</fullName>
        <ecNumber evidence="3">2.7.13.3</ecNumber>
    </recommendedName>
</protein>
<dbReference type="InterPro" id="IPR003594">
    <property type="entry name" value="HATPase_dom"/>
</dbReference>
<keyword evidence="8 11" id="KW-1133">Transmembrane helix</keyword>
<evidence type="ECO:0000256" key="2">
    <source>
        <dbReference type="ARBA" id="ARBA00004236"/>
    </source>
</evidence>
<gene>
    <name evidence="14" type="ORF">RWH45_00240</name>
</gene>
<dbReference type="Gene3D" id="3.30.565.10">
    <property type="entry name" value="Histidine kinase-like ATPase, C-terminal domain"/>
    <property type="match status" value="1"/>
</dbReference>
<dbReference type="CDD" id="cd06225">
    <property type="entry name" value="HAMP"/>
    <property type="match status" value="1"/>
</dbReference>
<comment type="catalytic activity">
    <reaction evidence="1">
        <text>ATP + protein L-histidine = ADP + protein N-phospho-L-histidine.</text>
        <dbReference type="EC" id="2.7.13.3"/>
    </reaction>
</comment>
<keyword evidence="6 11" id="KW-0812">Transmembrane</keyword>
<keyword evidence="9" id="KW-0902">Two-component regulatory system</keyword>
<evidence type="ECO:0000313" key="14">
    <source>
        <dbReference type="EMBL" id="MDU0365617.1"/>
    </source>
</evidence>
<dbReference type="PROSITE" id="PS50885">
    <property type="entry name" value="HAMP"/>
    <property type="match status" value="1"/>
</dbReference>
<evidence type="ECO:0000256" key="1">
    <source>
        <dbReference type="ARBA" id="ARBA00000085"/>
    </source>
</evidence>
<keyword evidence="15" id="KW-1185">Reference proteome</keyword>
<dbReference type="PROSITE" id="PS50109">
    <property type="entry name" value="HIS_KIN"/>
    <property type="match status" value="1"/>
</dbReference>
<keyword evidence="4" id="KW-0597">Phosphoprotein</keyword>
<proteinExistence type="predicted"/>
<dbReference type="RefSeq" id="WP_315992938.1">
    <property type="nucleotide sequence ID" value="NZ_JAWDIS010000001.1"/>
</dbReference>
<keyword evidence="5" id="KW-0808">Transferase</keyword>
<dbReference type="CDD" id="cd00082">
    <property type="entry name" value="HisKA"/>
    <property type="match status" value="1"/>
</dbReference>
<evidence type="ECO:0000256" key="6">
    <source>
        <dbReference type="ARBA" id="ARBA00022692"/>
    </source>
</evidence>
<feature type="domain" description="HAMP" evidence="13">
    <location>
        <begin position="87"/>
        <end position="140"/>
    </location>
</feature>
<keyword evidence="7 14" id="KW-0418">Kinase</keyword>
<dbReference type="Proteomes" id="UP001263371">
    <property type="component" value="Unassembled WGS sequence"/>
</dbReference>
<dbReference type="Pfam" id="PF00672">
    <property type="entry name" value="HAMP"/>
    <property type="match status" value="1"/>
</dbReference>
<dbReference type="InterPro" id="IPR004358">
    <property type="entry name" value="Sig_transdc_His_kin-like_C"/>
</dbReference>
<dbReference type="Pfam" id="PF00512">
    <property type="entry name" value="HisKA"/>
    <property type="match status" value="1"/>
</dbReference>
<evidence type="ECO:0000256" key="10">
    <source>
        <dbReference type="ARBA" id="ARBA00023136"/>
    </source>
</evidence>
<dbReference type="InterPro" id="IPR036890">
    <property type="entry name" value="HATPase_C_sf"/>
</dbReference>
<feature type="domain" description="Histidine kinase" evidence="12">
    <location>
        <begin position="148"/>
        <end position="360"/>
    </location>
</feature>
<evidence type="ECO:0000259" key="13">
    <source>
        <dbReference type="PROSITE" id="PS50885"/>
    </source>
</evidence>
<dbReference type="PRINTS" id="PR00344">
    <property type="entry name" value="BCTRLSENSOR"/>
</dbReference>
<dbReference type="InterPro" id="IPR003660">
    <property type="entry name" value="HAMP_dom"/>
</dbReference>
<dbReference type="InterPro" id="IPR050428">
    <property type="entry name" value="TCS_sensor_his_kinase"/>
</dbReference>
<feature type="transmembrane region" description="Helical" evidence="11">
    <location>
        <begin position="66"/>
        <end position="85"/>
    </location>
</feature>
<dbReference type="SUPFAM" id="SSF55874">
    <property type="entry name" value="ATPase domain of HSP90 chaperone/DNA topoisomerase II/histidine kinase"/>
    <property type="match status" value="1"/>
</dbReference>
<reference evidence="14 15" key="1">
    <citation type="submission" date="2023-09" db="EMBL/GenBank/DDBJ databases">
        <title>Microbacterium fusihabitans sp. nov., Microbacterium phycihabitans sp. nov., and Microbacterium cervinum sp. nov., isolated from dried seaweeds of beach.</title>
        <authorList>
            <person name="Lee S.D."/>
        </authorList>
    </citation>
    <scope>NUCLEOTIDE SEQUENCE [LARGE SCALE GENOMIC DNA]</scope>
    <source>
        <strain evidence="14 15">KSW4-17</strain>
    </source>
</reference>
<dbReference type="GO" id="GO:0016301">
    <property type="term" value="F:kinase activity"/>
    <property type="evidence" value="ECO:0007669"/>
    <property type="project" value="UniProtKB-KW"/>
</dbReference>
<dbReference type="EC" id="2.7.13.3" evidence="3"/>
<name>A0ABU3T2M2_9MICO</name>
<dbReference type="SMART" id="SM00304">
    <property type="entry name" value="HAMP"/>
    <property type="match status" value="1"/>
</dbReference>
<dbReference type="InterPro" id="IPR005467">
    <property type="entry name" value="His_kinase_dom"/>
</dbReference>
<sequence>MDERAPGLSVRVKLTLSYAAFVVIVGVAVFALGFLVLRFLPEGNLFSDSGAFTPARGDLTEAFVRYAWYTVAGLAVVGLGGGWVVSGIMLRPLTRITDTARAVQGGDLERRVAQPGRRDELTDLADTFDAMLERVGETLREQKRFAANASHELRTPHATMRTMLEVARADPAGVDIDTLLDRLDTTNERAIRLTEALLLLSRAGSTTPLPRGSVDVGSVVRAAVVEAQSSAHDAGVALTAQTASEVTAHGDETLLAQAVTNLVRNAVVHNVPGGWVRVGVHSDAAEVFVDVANTGAPLTDALVATLPEPFVRGAGRTRGRGDGTGLGLAIVASVARAHDGVLELWPREGGGLYARLRLPR</sequence>
<evidence type="ECO:0000256" key="4">
    <source>
        <dbReference type="ARBA" id="ARBA00022553"/>
    </source>
</evidence>
<dbReference type="SUPFAM" id="SSF158472">
    <property type="entry name" value="HAMP domain-like"/>
    <property type="match status" value="1"/>
</dbReference>
<evidence type="ECO:0000313" key="15">
    <source>
        <dbReference type="Proteomes" id="UP001263371"/>
    </source>
</evidence>
<evidence type="ECO:0000256" key="3">
    <source>
        <dbReference type="ARBA" id="ARBA00012438"/>
    </source>
</evidence>
<keyword evidence="10 11" id="KW-0472">Membrane</keyword>
<dbReference type="SMART" id="SM00387">
    <property type="entry name" value="HATPase_c"/>
    <property type="match status" value="1"/>
</dbReference>
<evidence type="ECO:0000259" key="12">
    <source>
        <dbReference type="PROSITE" id="PS50109"/>
    </source>
</evidence>
<evidence type="ECO:0000256" key="8">
    <source>
        <dbReference type="ARBA" id="ARBA00022989"/>
    </source>
</evidence>
<organism evidence="14 15">
    <name type="scientific">Microbacterium galbum</name>
    <dbReference type="NCBI Taxonomy" id="3075994"/>
    <lineage>
        <taxon>Bacteria</taxon>
        <taxon>Bacillati</taxon>
        <taxon>Actinomycetota</taxon>
        <taxon>Actinomycetes</taxon>
        <taxon>Micrococcales</taxon>
        <taxon>Microbacteriaceae</taxon>
        <taxon>Microbacterium</taxon>
    </lineage>
</organism>
<dbReference type="EMBL" id="JAWDIS010000001">
    <property type="protein sequence ID" value="MDU0365617.1"/>
    <property type="molecule type" value="Genomic_DNA"/>
</dbReference>
<feature type="transmembrane region" description="Helical" evidence="11">
    <location>
        <begin position="12"/>
        <end position="37"/>
    </location>
</feature>
<dbReference type="InterPro" id="IPR036097">
    <property type="entry name" value="HisK_dim/P_sf"/>
</dbReference>
<evidence type="ECO:0000256" key="9">
    <source>
        <dbReference type="ARBA" id="ARBA00023012"/>
    </source>
</evidence>
<evidence type="ECO:0000256" key="11">
    <source>
        <dbReference type="SAM" id="Phobius"/>
    </source>
</evidence>
<dbReference type="Pfam" id="PF02518">
    <property type="entry name" value="HATPase_c"/>
    <property type="match status" value="1"/>
</dbReference>
<dbReference type="SUPFAM" id="SSF47384">
    <property type="entry name" value="Homodimeric domain of signal transducing histidine kinase"/>
    <property type="match status" value="1"/>
</dbReference>
<comment type="subcellular location">
    <subcellularLocation>
        <location evidence="2">Cell membrane</location>
    </subcellularLocation>
</comment>
<accession>A0ABU3T2M2</accession>
<dbReference type="InterPro" id="IPR003661">
    <property type="entry name" value="HisK_dim/P_dom"/>
</dbReference>
<evidence type="ECO:0000256" key="7">
    <source>
        <dbReference type="ARBA" id="ARBA00022777"/>
    </source>
</evidence>